<dbReference type="PANTHER" id="PTHR37951:SF1">
    <property type="entry name" value="TYPE VI SECRETION SYSTEM COMPONENT TSSA1"/>
    <property type="match status" value="1"/>
</dbReference>
<evidence type="ECO:0000313" key="2">
    <source>
        <dbReference type="EMBL" id="QDQ27507.1"/>
    </source>
</evidence>
<proteinExistence type="predicted"/>
<dbReference type="AlphaFoldDB" id="A0A516SH62"/>
<gene>
    <name evidence="2" type="primary">tssA</name>
    <name evidence="2" type="ORF">FNU76_14720</name>
</gene>
<reference evidence="3" key="1">
    <citation type="submission" date="2019-07" db="EMBL/GenBank/DDBJ databases">
        <title>Chitinimonas sp. nov., isolated from Ny-Alesund, arctica soil.</title>
        <authorList>
            <person name="Xu Q."/>
            <person name="Peng F."/>
        </authorList>
    </citation>
    <scope>NUCLEOTIDE SEQUENCE [LARGE SCALE GENOMIC DNA]</scope>
    <source>
        <strain evidence="3">R3-44</strain>
    </source>
</reference>
<name>A0A516SH62_9NEIS</name>
<evidence type="ECO:0000259" key="1">
    <source>
        <dbReference type="Pfam" id="PF06812"/>
    </source>
</evidence>
<dbReference type="Proteomes" id="UP000317550">
    <property type="component" value="Chromosome"/>
</dbReference>
<dbReference type="InterPro" id="IPR017740">
    <property type="entry name" value="TssA-like"/>
</dbReference>
<organism evidence="2 3">
    <name type="scientific">Chitinimonas arctica</name>
    <dbReference type="NCBI Taxonomy" id="2594795"/>
    <lineage>
        <taxon>Bacteria</taxon>
        <taxon>Pseudomonadati</taxon>
        <taxon>Pseudomonadota</taxon>
        <taxon>Betaproteobacteria</taxon>
        <taxon>Neisseriales</taxon>
        <taxon>Chitinibacteraceae</taxon>
        <taxon>Chitinimonas</taxon>
    </lineage>
</organism>
<keyword evidence="3" id="KW-1185">Reference proteome</keyword>
<dbReference type="InterPro" id="IPR010657">
    <property type="entry name" value="ImpA_N"/>
</dbReference>
<accession>A0A516SH62</accession>
<sequence>MMHMDIAPLLEPVDASAPCGQNLEYSQEFLALESLVVGTPEQQFGDTVIAAVAPDWAAVAKQSDGLLRQSKDLRLATLRTRAAINQDGVAGLASGLELLAGLLSSYWSDLHPELEDGDATMRINALSALSSVDAVLNDLRQSTYMEVRGLAGCLVKDVEAALAGRSGAESGELSEADINRLVVADSVQAERLAEQLGRARTAAGTITELLDEHTPYHGLDFTALLRLIELLRHPLGKTATAAVPAATPGEALPGAAMPAGGAVAAQSGAAQVAVQWPSAVNSRQEAARLVELACVYFETHEPGHPAPLLLRRGQRLMTMDFLEIIRELAPEGMGQVEAAAGLNR</sequence>
<dbReference type="OrthoDB" id="9771118at2"/>
<dbReference type="Pfam" id="PF06812">
    <property type="entry name" value="ImpA_N"/>
    <property type="match status" value="1"/>
</dbReference>
<feature type="domain" description="ImpA N-terminal" evidence="1">
    <location>
        <begin position="10"/>
        <end position="130"/>
    </location>
</feature>
<dbReference type="NCBIfam" id="TIGR03363">
    <property type="entry name" value="VI_chp_8"/>
    <property type="match status" value="1"/>
</dbReference>
<evidence type="ECO:0000313" key="3">
    <source>
        <dbReference type="Proteomes" id="UP000317550"/>
    </source>
</evidence>
<dbReference type="EMBL" id="CP041730">
    <property type="protein sequence ID" value="QDQ27507.1"/>
    <property type="molecule type" value="Genomic_DNA"/>
</dbReference>
<protein>
    <submittedName>
        <fullName evidence="2">Type VI secretion system protein TssA</fullName>
    </submittedName>
</protein>
<dbReference type="KEGG" id="cari:FNU76_14720"/>
<dbReference type="PANTHER" id="PTHR37951">
    <property type="entry name" value="CYTOPLASMIC PROTEIN-RELATED"/>
    <property type="match status" value="1"/>
</dbReference>